<evidence type="ECO:0008006" key="4">
    <source>
        <dbReference type="Google" id="ProtNLM"/>
    </source>
</evidence>
<organism evidence="2 3">
    <name type="scientific">Streptomyces luteireticuli</name>
    <dbReference type="NCBI Taxonomy" id="173858"/>
    <lineage>
        <taxon>Bacteria</taxon>
        <taxon>Bacillati</taxon>
        <taxon>Actinomycetota</taxon>
        <taxon>Actinomycetes</taxon>
        <taxon>Kitasatosporales</taxon>
        <taxon>Streptomycetaceae</taxon>
        <taxon>Streptomyces</taxon>
    </lineage>
</organism>
<feature type="region of interest" description="Disordered" evidence="1">
    <location>
        <begin position="177"/>
        <end position="213"/>
    </location>
</feature>
<comment type="caution">
    <text evidence="2">The sequence shown here is derived from an EMBL/GenBank/DDBJ whole genome shotgun (WGS) entry which is preliminary data.</text>
</comment>
<dbReference type="RefSeq" id="WP_344033219.1">
    <property type="nucleotide sequence ID" value="NZ_BAAABX010000093.1"/>
</dbReference>
<evidence type="ECO:0000256" key="1">
    <source>
        <dbReference type="SAM" id="MobiDB-lite"/>
    </source>
</evidence>
<keyword evidence="3" id="KW-1185">Reference proteome</keyword>
<gene>
    <name evidence="2" type="ORF">GCM10010357_70850</name>
</gene>
<protein>
    <recommendedName>
        <fullName evidence="4">SprT-like domain-containing protein</fullName>
    </recommendedName>
</protein>
<evidence type="ECO:0000313" key="2">
    <source>
        <dbReference type="EMBL" id="GAA0439252.1"/>
    </source>
</evidence>
<dbReference type="EMBL" id="BAAABX010000093">
    <property type="protein sequence ID" value="GAA0439252.1"/>
    <property type="molecule type" value="Genomic_DNA"/>
</dbReference>
<sequence length="258" mass="27371">MSTPDTGPAEETTAAAVLPFQYGARIVNALEHAWMAIRNRHPEVPRVVLITGTKYQTGGPRRGHFCPDIWDARGDGRASELFIAGEEIARGGRAVLETMLHEAAHGLAHVRDIKDTSGSGNRYHNRKFAALAEELGLKPPTAHVPTHGYSNCTVTDATAALYPGIIEALDAAGLPFLGTPAPPTVNTGQDDGPEGTQDLPTQPTRQRDRGPREGRRFAVVCGCPNPRRLQVTPATYEAGGIVCAVCGSPFAPVNAASP</sequence>
<name>A0ABP3J4U2_9ACTN</name>
<proteinExistence type="predicted"/>
<evidence type="ECO:0000313" key="3">
    <source>
        <dbReference type="Proteomes" id="UP001500879"/>
    </source>
</evidence>
<dbReference type="Proteomes" id="UP001500879">
    <property type="component" value="Unassembled WGS sequence"/>
</dbReference>
<reference evidence="3" key="1">
    <citation type="journal article" date="2019" name="Int. J. Syst. Evol. Microbiol.">
        <title>The Global Catalogue of Microorganisms (GCM) 10K type strain sequencing project: providing services to taxonomists for standard genome sequencing and annotation.</title>
        <authorList>
            <consortium name="The Broad Institute Genomics Platform"/>
            <consortium name="The Broad Institute Genome Sequencing Center for Infectious Disease"/>
            <person name="Wu L."/>
            <person name="Ma J."/>
        </authorList>
    </citation>
    <scope>NUCLEOTIDE SEQUENCE [LARGE SCALE GENOMIC DNA]</scope>
    <source>
        <strain evidence="3">JCM 4788</strain>
    </source>
</reference>
<accession>A0ABP3J4U2</accession>